<evidence type="ECO:0000313" key="4">
    <source>
        <dbReference type="Proteomes" id="UP000011717"/>
    </source>
</evidence>
<dbReference type="PANTHER" id="PTHR35813:SF1">
    <property type="entry name" value="INNER MEMBRANE PROTEIN YBAN"/>
    <property type="match status" value="1"/>
</dbReference>
<name>M2S9G3_9SPHN</name>
<organism evidence="3 4">
    <name type="scientific">Pacificimonas flava</name>
    <dbReference type="NCBI Taxonomy" id="1234595"/>
    <lineage>
        <taxon>Bacteria</taxon>
        <taxon>Pseudomonadati</taxon>
        <taxon>Pseudomonadota</taxon>
        <taxon>Alphaproteobacteria</taxon>
        <taxon>Sphingomonadales</taxon>
        <taxon>Sphingosinicellaceae</taxon>
        <taxon>Pacificimonas</taxon>
    </lineage>
</organism>
<dbReference type="PANTHER" id="PTHR35813">
    <property type="entry name" value="INNER MEMBRANE PROTEIN YBAN"/>
    <property type="match status" value="1"/>
</dbReference>
<dbReference type="EMBL" id="AMRV01000010">
    <property type="protein sequence ID" value="EMD82030.1"/>
    <property type="molecule type" value="Genomic_DNA"/>
</dbReference>
<gene>
    <name evidence="3" type="ORF">C725_2518</name>
</gene>
<comment type="caution">
    <text evidence="3">The sequence shown here is derived from an EMBL/GenBank/DDBJ whole genome shotgun (WGS) entry which is preliminary data.</text>
</comment>
<dbReference type="AlphaFoldDB" id="M2S9G3"/>
<dbReference type="InterPro" id="IPR007401">
    <property type="entry name" value="DUF454"/>
</dbReference>
<sequence length="231" mass="23998">MNEKHQGSQDRPGTEADGEDEEGAPMKTGPLAAARGLWTGAAGAGPAPADASRARPAATDADRDASTDAGAGQAGMEASAARPDDGAAADASGDAATDAAAEAEALALMKTRSPIARRLYLAAGWFNVGLAVIGAILPVMPTVIFLIVAAACFANSNPKLEARLLTHPVFGEHIVAWRRRRAITKKGKWGASLGMLCGAAFGLIFLPTPWRYVGTVVALIFIPWVWSRPDR</sequence>
<dbReference type="RefSeq" id="WP_008603436.1">
    <property type="nucleotide sequence ID" value="NZ_AMRV01000010.1"/>
</dbReference>
<protein>
    <recommendedName>
        <fullName evidence="5">DUF454 domain-containing protein</fullName>
    </recommendedName>
</protein>
<reference evidence="3 4" key="1">
    <citation type="journal article" date="2013" name="Genome Announc.">
        <title>Draft Genome Sequence of Strain JLT2015T, Belonging to the Family Sphingomonadaceae of the Alphaproteobacteria.</title>
        <authorList>
            <person name="Tang K."/>
            <person name="Liu K."/>
            <person name="Li S."/>
            <person name="Jiao N."/>
        </authorList>
    </citation>
    <scope>NUCLEOTIDE SEQUENCE [LARGE SCALE GENOMIC DNA]</scope>
    <source>
        <strain evidence="3 4">JLT2015</strain>
    </source>
</reference>
<keyword evidence="2" id="KW-1133">Transmembrane helix</keyword>
<evidence type="ECO:0000256" key="2">
    <source>
        <dbReference type="SAM" id="Phobius"/>
    </source>
</evidence>
<feature type="transmembrane region" description="Helical" evidence="2">
    <location>
        <begin position="212"/>
        <end position="227"/>
    </location>
</feature>
<feature type="compositionally biased region" description="Basic and acidic residues" evidence="1">
    <location>
        <begin position="1"/>
        <end position="14"/>
    </location>
</feature>
<evidence type="ECO:0000256" key="1">
    <source>
        <dbReference type="SAM" id="MobiDB-lite"/>
    </source>
</evidence>
<dbReference type="OrthoDB" id="9816293at2"/>
<feature type="compositionally biased region" description="Low complexity" evidence="1">
    <location>
        <begin position="78"/>
        <end position="95"/>
    </location>
</feature>
<evidence type="ECO:0000313" key="3">
    <source>
        <dbReference type="EMBL" id="EMD82030.1"/>
    </source>
</evidence>
<keyword evidence="4" id="KW-1185">Reference proteome</keyword>
<evidence type="ECO:0008006" key="5">
    <source>
        <dbReference type="Google" id="ProtNLM"/>
    </source>
</evidence>
<dbReference type="GO" id="GO:0005886">
    <property type="term" value="C:plasma membrane"/>
    <property type="evidence" value="ECO:0007669"/>
    <property type="project" value="TreeGrafter"/>
</dbReference>
<proteinExistence type="predicted"/>
<accession>M2S9G3</accession>
<feature type="transmembrane region" description="Helical" evidence="2">
    <location>
        <begin position="189"/>
        <end position="206"/>
    </location>
</feature>
<feature type="compositionally biased region" description="Low complexity" evidence="1">
    <location>
        <begin position="39"/>
        <end position="59"/>
    </location>
</feature>
<dbReference type="Pfam" id="PF04304">
    <property type="entry name" value="DUF454"/>
    <property type="match status" value="1"/>
</dbReference>
<feature type="region of interest" description="Disordered" evidence="1">
    <location>
        <begin position="1"/>
        <end position="95"/>
    </location>
</feature>
<dbReference type="Proteomes" id="UP000011717">
    <property type="component" value="Unassembled WGS sequence"/>
</dbReference>
<keyword evidence="2" id="KW-0472">Membrane</keyword>
<keyword evidence="2" id="KW-0812">Transmembrane</keyword>